<evidence type="ECO:0000313" key="2">
    <source>
        <dbReference type="EMBL" id="ADU51672.1"/>
    </source>
</evidence>
<dbReference type="STRING" id="644966.Tmar_1563"/>
<reference evidence="3" key="2">
    <citation type="journal article" date="2010" name="Stand. Genomic Sci.">
        <title>Complete genome sequence of Thermaerobacter marianensis type strain (7p75aT).</title>
        <authorList>
            <person name="Han C."/>
            <person name="Gu W."/>
            <person name="Zhang X."/>
            <person name="Lapidus A."/>
            <person name="Nolan M."/>
            <person name="Copeland A."/>
            <person name="Lucas S."/>
            <person name="Glavina Del Rio T."/>
            <person name="Tice H."/>
            <person name="Cheng J."/>
            <person name="Tapia R."/>
            <person name="Goodwin L."/>
            <person name="Pitluck S."/>
            <person name="Pagani I."/>
            <person name="Ivanova N."/>
            <person name="Mavromatis K."/>
            <person name="Mikhailova N."/>
            <person name="Pati A."/>
            <person name="Chen A."/>
            <person name="Palaniappan K."/>
            <person name="Land M."/>
            <person name="Hauser L."/>
            <person name="Chang Y."/>
            <person name="Jeffries C."/>
            <person name="Schneider S."/>
            <person name="Rohde M."/>
            <person name="Goker M."/>
            <person name="Pukall R."/>
            <person name="Woyke T."/>
            <person name="Bristow J."/>
            <person name="Eisen J."/>
            <person name="Markowitz V."/>
            <person name="Hugenholtz P."/>
            <person name="Kyrpides N."/>
            <person name="Klenk H."/>
            <person name="Detter J."/>
        </authorList>
    </citation>
    <scope>NUCLEOTIDE SEQUENCE [LARGE SCALE GENOMIC DNA]</scope>
    <source>
        <strain evidence="3">ATCC 700841 / DSM 12885 / JCM 10246 / 7p75a</strain>
    </source>
</reference>
<dbReference type="Proteomes" id="UP000008915">
    <property type="component" value="Chromosome"/>
</dbReference>
<dbReference type="EMBL" id="CP002344">
    <property type="protein sequence ID" value="ADU51672.1"/>
    <property type="molecule type" value="Genomic_DNA"/>
</dbReference>
<dbReference type="InterPro" id="IPR021124">
    <property type="entry name" value="CRISPR-assoc_prot_Cas5"/>
</dbReference>
<dbReference type="GO" id="GO:0043571">
    <property type="term" value="P:maintenance of CRISPR repeat elements"/>
    <property type="evidence" value="ECO:0007669"/>
    <property type="project" value="InterPro"/>
</dbReference>
<dbReference type="Gene3D" id="3.30.70.2660">
    <property type="match status" value="1"/>
</dbReference>
<reference evidence="2 3" key="1">
    <citation type="journal article" date="2010" name="Stand. Genomic Sci.">
        <title>Complete genome sequence of Thermaerobacter marianensis type strain (7p75a).</title>
        <authorList>
            <person name="Han C."/>
            <person name="Gu W."/>
            <person name="Zhang X."/>
            <person name="Lapidus A."/>
            <person name="Nolan M."/>
            <person name="Copeland A."/>
            <person name="Lucas S."/>
            <person name="Del Rio T.G."/>
            <person name="Tice H."/>
            <person name="Cheng J.F."/>
            <person name="Tapia R."/>
            <person name="Goodwin L."/>
            <person name="Pitluck S."/>
            <person name="Pagani I."/>
            <person name="Ivanova N."/>
            <person name="Mavromatis K."/>
            <person name="Mikhailova N."/>
            <person name="Pati A."/>
            <person name="Chen A."/>
            <person name="Palaniappan K."/>
            <person name="Land M."/>
            <person name="Hauser L."/>
            <person name="Chang Y.J."/>
            <person name="Jeffries C.D."/>
            <person name="Schneider S."/>
            <person name="Rohde M."/>
            <person name="Goker M."/>
            <person name="Pukall R."/>
            <person name="Woyke T."/>
            <person name="Bristow J."/>
            <person name="Eisen J.A."/>
            <person name="Markowitz V."/>
            <person name="Hugenholtz P."/>
            <person name="Kyrpides N.C."/>
            <person name="Klenk H.P."/>
            <person name="Detter J.C."/>
        </authorList>
    </citation>
    <scope>NUCLEOTIDE SEQUENCE [LARGE SCALE GENOMIC DNA]</scope>
    <source>
        <strain evidence="3">ATCC 700841 / DSM 12885 / JCM 10246 / 7p75a</strain>
    </source>
</reference>
<dbReference type="OrthoDB" id="1805474at2"/>
<keyword evidence="1" id="KW-0051">Antiviral defense</keyword>
<dbReference type="InterPro" id="IPR013422">
    <property type="entry name" value="CRISPR-assoc_prot_Cas5_N"/>
</dbReference>
<dbReference type="eggNOG" id="COG1688">
    <property type="taxonomic scope" value="Bacteria"/>
</dbReference>
<name>E6SGT8_THEM7</name>
<keyword evidence="3" id="KW-1185">Reference proteome</keyword>
<evidence type="ECO:0000256" key="1">
    <source>
        <dbReference type="ARBA" id="ARBA00023118"/>
    </source>
</evidence>
<protein>
    <submittedName>
        <fullName evidence="2">CRISPR-associated protein Cas5</fullName>
    </submittedName>
</protein>
<dbReference type="Pfam" id="PF09704">
    <property type="entry name" value="Cas_Cas5d"/>
    <property type="match status" value="1"/>
</dbReference>
<dbReference type="RefSeq" id="WP_013495975.1">
    <property type="nucleotide sequence ID" value="NC_014831.1"/>
</dbReference>
<proteinExistence type="predicted"/>
<gene>
    <name evidence="2" type="ordered locus">Tmar_1563</name>
</gene>
<dbReference type="AlphaFoldDB" id="E6SGT8"/>
<dbReference type="GO" id="GO:0051607">
    <property type="term" value="P:defense response to virus"/>
    <property type="evidence" value="ECO:0007669"/>
    <property type="project" value="UniProtKB-KW"/>
</dbReference>
<dbReference type="KEGG" id="tmr:Tmar_1563"/>
<sequence>MGTTARLTVPLLIFDVAGHLAHFRRPDTAVTHATYPFPTRTALRGMLGAILGRPEWVDTEHEAWTGVRILNPIRTRAQELSMLGKGWFGNGDAFNRPTAIELVVEPAYRIYYTGPDGQELAERIRQRRSHFPTYLGSAYALTVPRFIAWEEAEEVGGEAAVAGGAVNVAPEGPLESPAVVPTHAVLDVEPVPGRVYARVGGVLHTHLGGRRFRRSLSFLYEPNGQAIRFWPAPGPYDPPVRWVRCSDGLVCLW</sequence>
<dbReference type="NCBIfam" id="TIGR02593">
    <property type="entry name" value="CRISPR_cas5"/>
    <property type="match status" value="1"/>
</dbReference>
<evidence type="ECO:0000313" key="3">
    <source>
        <dbReference type="Proteomes" id="UP000008915"/>
    </source>
</evidence>
<accession>E6SGT8</accession>
<dbReference type="HOGENOM" id="CLU_090888_1_0_9"/>
<organism evidence="2 3">
    <name type="scientific">Thermaerobacter marianensis (strain ATCC 700841 / DSM 12885 / JCM 10246 / 7p75a)</name>
    <dbReference type="NCBI Taxonomy" id="644966"/>
    <lineage>
        <taxon>Bacteria</taxon>
        <taxon>Bacillati</taxon>
        <taxon>Bacillota</taxon>
        <taxon>Clostridia</taxon>
        <taxon>Eubacteriales</taxon>
        <taxon>Clostridiales Family XVII. Incertae Sedis</taxon>
        <taxon>Thermaerobacter</taxon>
    </lineage>
</organism>